<feature type="region of interest" description="Disordered" evidence="1">
    <location>
        <begin position="55"/>
        <end position="87"/>
    </location>
</feature>
<gene>
    <name evidence="2" type="ORF">SADUNF_Sadunf16G0005000</name>
</gene>
<evidence type="ECO:0000313" key="3">
    <source>
        <dbReference type="Proteomes" id="UP000657918"/>
    </source>
</evidence>
<proteinExistence type="predicted"/>
<dbReference type="Proteomes" id="UP000657918">
    <property type="component" value="Chromosome 16"/>
</dbReference>
<keyword evidence="3" id="KW-1185">Reference proteome</keyword>
<name>A0A835MFM5_9ROSI</name>
<organism evidence="2 3">
    <name type="scientific">Salix dunnii</name>
    <dbReference type="NCBI Taxonomy" id="1413687"/>
    <lineage>
        <taxon>Eukaryota</taxon>
        <taxon>Viridiplantae</taxon>
        <taxon>Streptophyta</taxon>
        <taxon>Embryophyta</taxon>
        <taxon>Tracheophyta</taxon>
        <taxon>Spermatophyta</taxon>
        <taxon>Magnoliopsida</taxon>
        <taxon>eudicotyledons</taxon>
        <taxon>Gunneridae</taxon>
        <taxon>Pentapetalae</taxon>
        <taxon>rosids</taxon>
        <taxon>fabids</taxon>
        <taxon>Malpighiales</taxon>
        <taxon>Salicaceae</taxon>
        <taxon>Saliceae</taxon>
        <taxon>Salix</taxon>
    </lineage>
</organism>
<comment type="caution">
    <text evidence="2">The sequence shown here is derived from an EMBL/GenBank/DDBJ whole genome shotgun (WGS) entry which is preliminary data.</text>
</comment>
<protein>
    <submittedName>
        <fullName evidence="2">Uncharacterized protein</fullName>
    </submittedName>
</protein>
<dbReference type="EMBL" id="JADGMS010000016">
    <property type="protein sequence ID" value="KAF9664310.1"/>
    <property type="molecule type" value="Genomic_DNA"/>
</dbReference>
<dbReference type="AlphaFoldDB" id="A0A835MFM5"/>
<sequence length="87" mass="9577">MRAMGFEVELMKTAILLHVKDDALLLGENELAVQGKKAVEGDSIINRPIINIRVRESSSRSSSDTPARSAAAPPPEFQHQPHMGWID</sequence>
<evidence type="ECO:0000313" key="2">
    <source>
        <dbReference type="EMBL" id="KAF9664310.1"/>
    </source>
</evidence>
<feature type="compositionally biased region" description="Low complexity" evidence="1">
    <location>
        <begin position="59"/>
        <end position="71"/>
    </location>
</feature>
<evidence type="ECO:0000256" key="1">
    <source>
        <dbReference type="SAM" id="MobiDB-lite"/>
    </source>
</evidence>
<reference evidence="2 3" key="1">
    <citation type="submission" date="2020-10" db="EMBL/GenBank/DDBJ databases">
        <title>Plant Genome Project.</title>
        <authorList>
            <person name="Zhang R.-G."/>
        </authorList>
    </citation>
    <scope>NUCLEOTIDE SEQUENCE [LARGE SCALE GENOMIC DNA]</scope>
    <source>
        <strain evidence="2">FAFU-HL-1</strain>
        <tissue evidence="2">Leaf</tissue>
    </source>
</reference>
<accession>A0A835MFM5</accession>